<dbReference type="GO" id="GO:0004315">
    <property type="term" value="F:3-oxoacyl-[acyl-carrier-protein] synthase activity"/>
    <property type="evidence" value="ECO:0007669"/>
    <property type="project" value="InterPro"/>
</dbReference>
<dbReference type="PROSITE" id="PS52004">
    <property type="entry name" value="KS3_2"/>
    <property type="match status" value="1"/>
</dbReference>
<dbReference type="Gene3D" id="3.30.70.3290">
    <property type="match status" value="1"/>
</dbReference>
<dbReference type="GO" id="GO:0004312">
    <property type="term" value="F:fatty acid synthase activity"/>
    <property type="evidence" value="ECO:0007669"/>
    <property type="project" value="TreeGrafter"/>
</dbReference>
<dbReference type="PROSITE" id="PS00606">
    <property type="entry name" value="KS3_1"/>
    <property type="match status" value="1"/>
</dbReference>
<dbReference type="InterPro" id="IPR016035">
    <property type="entry name" value="Acyl_Trfase/lysoPLipase"/>
</dbReference>
<dbReference type="InterPro" id="IPR016036">
    <property type="entry name" value="Malonyl_transacylase_ACP-bd"/>
</dbReference>
<dbReference type="CDD" id="cd00833">
    <property type="entry name" value="PKS"/>
    <property type="match status" value="1"/>
</dbReference>
<proteinExistence type="predicted"/>
<gene>
    <name evidence="5" type="ORF">EI97DRAFT_485715</name>
</gene>
<dbReference type="Proteomes" id="UP000800097">
    <property type="component" value="Unassembled WGS sequence"/>
</dbReference>
<keyword evidence="1" id="KW-0596">Phosphopantetheine</keyword>
<dbReference type="Gene3D" id="3.40.366.10">
    <property type="entry name" value="Malonyl-Coenzyme A Acyl Carrier Protein, domain 2"/>
    <property type="match status" value="1"/>
</dbReference>
<dbReference type="RefSeq" id="XP_033649441.1">
    <property type="nucleotide sequence ID" value="XM_033802149.1"/>
</dbReference>
<sequence>MEGKDTVFSPKQTETPSPSSWIEARTSFENSVDFDPILFDMTKKQAQCTDPQHRLFLECSYEALEGCGYTADDENLRVGVFAAATESTYFRHVLTNTDDDQGTNHLIQTGTDMDYISLLTAFKLNCRGPAITVGTACSSSSAAIALACDSLRAGRCDIAIAGGASVRFPARDGYGFTEGYIFSRDGRCRPFDDKASGTVLTDGVGVVILKRLCSAVADGDDTLAVIKGYSVLNDGGQKANFHSPSAQGQTRTMGDALLDAGMSAHSISYVETHGTGTTIGDAIEFKAISEMLGSQSGELCHVGAIKGNIGHTNSASGVFGLIKLSLCLHNRRIPPIANFKSNPNLNTFQTRLRFPLNAVDWRVSGEHMKRAGLALSTGFGGTNAAFVLEEFDSNENSDPKTREEIGEALILPLSAATITALSLKCGQLAEFLEQNPQVSLRDVAHTLRNGRRALPFRQAFIATSVDDAVTRLRKGNNPILTRAHHRPLLFVFPGQGSRLIELGCCLYEESLVFRQAVEECLEILDQYLISQAVRDLLLKRGGNPENAPEDINGHSLLHITQPSLFVFEYAIARLLCTALGAPGGVLGYSFGEIVAACIANAISLEGAISIVVARGRLMDRLPEGAMLSVRMSESSCFMLASELGLSIAAENGPDSFVLSGEVPAIREAEIRLRDMGSTARRLDVTRAFHSRMMDCVLDEFLEAITPYASSFEPPSIPLFSTVTGKQWKVGSPIPAAHWVEHIRKPVLFASAM</sequence>
<dbReference type="OrthoDB" id="4510994at2759"/>
<dbReference type="EMBL" id="ML986530">
    <property type="protein sequence ID" value="KAF2271902.1"/>
    <property type="molecule type" value="Genomic_DNA"/>
</dbReference>
<dbReference type="PANTHER" id="PTHR43775">
    <property type="entry name" value="FATTY ACID SYNTHASE"/>
    <property type="match status" value="1"/>
</dbReference>
<evidence type="ECO:0000256" key="1">
    <source>
        <dbReference type="ARBA" id="ARBA00022450"/>
    </source>
</evidence>
<dbReference type="Pfam" id="PF22621">
    <property type="entry name" value="CurL-like_PKS_C"/>
    <property type="match status" value="1"/>
</dbReference>
<dbReference type="SMART" id="SM00827">
    <property type="entry name" value="PKS_AT"/>
    <property type="match status" value="1"/>
</dbReference>
<dbReference type="Gene3D" id="3.30.70.250">
    <property type="entry name" value="Malonyl-CoA ACP transacylase, ACP-binding"/>
    <property type="match status" value="1"/>
</dbReference>
<keyword evidence="3" id="KW-0808">Transferase</keyword>
<evidence type="ECO:0000256" key="3">
    <source>
        <dbReference type="ARBA" id="ARBA00022679"/>
    </source>
</evidence>
<evidence type="ECO:0000313" key="6">
    <source>
        <dbReference type="Proteomes" id="UP000800097"/>
    </source>
</evidence>
<name>A0A6A6J683_WESOR</name>
<dbReference type="Pfam" id="PF00698">
    <property type="entry name" value="Acyl_transf_1"/>
    <property type="match status" value="1"/>
</dbReference>
<dbReference type="InterPro" id="IPR014043">
    <property type="entry name" value="Acyl_transferase_dom"/>
</dbReference>
<evidence type="ECO:0000313" key="5">
    <source>
        <dbReference type="EMBL" id="KAF2271902.1"/>
    </source>
</evidence>
<evidence type="ECO:0000259" key="4">
    <source>
        <dbReference type="PROSITE" id="PS52004"/>
    </source>
</evidence>
<dbReference type="Pfam" id="PF02801">
    <property type="entry name" value="Ketoacyl-synt_C"/>
    <property type="match status" value="1"/>
</dbReference>
<dbReference type="SMART" id="SM00825">
    <property type="entry name" value="PKS_KS"/>
    <property type="match status" value="1"/>
</dbReference>
<protein>
    <submittedName>
        <fullName evidence="5">Thiolase-like protein</fullName>
    </submittedName>
</protein>
<dbReference type="GO" id="GO:0006633">
    <property type="term" value="P:fatty acid biosynthetic process"/>
    <property type="evidence" value="ECO:0007669"/>
    <property type="project" value="InterPro"/>
</dbReference>
<dbReference type="InterPro" id="IPR020841">
    <property type="entry name" value="PKS_Beta-ketoAc_synthase_dom"/>
</dbReference>
<keyword evidence="6" id="KW-1185">Reference proteome</keyword>
<reference evidence="5" key="1">
    <citation type="journal article" date="2020" name="Stud. Mycol.">
        <title>101 Dothideomycetes genomes: a test case for predicting lifestyles and emergence of pathogens.</title>
        <authorList>
            <person name="Haridas S."/>
            <person name="Albert R."/>
            <person name="Binder M."/>
            <person name="Bloem J."/>
            <person name="Labutti K."/>
            <person name="Salamov A."/>
            <person name="Andreopoulos B."/>
            <person name="Baker S."/>
            <person name="Barry K."/>
            <person name="Bills G."/>
            <person name="Bluhm B."/>
            <person name="Cannon C."/>
            <person name="Castanera R."/>
            <person name="Culley D."/>
            <person name="Daum C."/>
            <person name="Ezra D."/>
            <person name="Gonzalez J."/>
            <person name="Henrissat B."/>
            <person name="Kuo A."/>
            <person name="Liang C."/>
            <person name="Lipzen A."/>
            <person name="Lutzoni F."/>
            <person name="Magnuson J."/>
            <person name="Mondo S."/>
            <person name="Nolan M."/>
            <person name="Ohm R."/>
            <person name="Pangilinan J."/>
            <person name="Park H.-J."/>
            <person name="Ramirez L."/>
            <person name="Alfaro M."/>
            <person name="Sun H."/>
            <person name="Tritt A."/>
            <person name="Yoshinaga Y."/>
            <person name="Zwiers L.-H."/>
            <person name="Turgeon B."/>
            <person name="Goodwin S."/>
            <person name="Spatafora J."/>
            <person name="Crous P."/>
            <person name="Grigoriev I."/>
        </authorList>
    </citation>
    <scope>NUCLEOTIDE SEQUENCE</scope>
    <source>
        <strain evidence="5">CBS 379.55</strain>
    </source>
</reference>
<dbReference type="InterPro" id="IPR014031">
    <property type="entry name" value="Ketoacyl_synth_C"/>
</dbReference>
<dbReference type="InterPro" id="IPR016039">
    <property type="entry name" value="Thiolase-like"/>
</dbReference>
<dbReference type="InterPro" id="IPR050091">
    <property type="entry name" value="PKS_NRPS_Biosynth_Enz"/>
</dbReference>
<dbReference type="SUPFAM" id="SSF52151">
    <property type="entry name" value="FabD/lysophospholipase-like"/>
    <property type="match status" value="1"/>
</dbReference>
<keyword evidence="2" id="KW-0597">Phosphoprotein</keyword>
<dbReference type="InterPro" id="IPR001227">
    <property type="entry name" value="Ac_transferase_dom_sf"/>
</dbReference>
<dbReference type="SUPFAM" id="SSF55048">
    <property type="entry name" value="Probable ACP-binding domain of malonyl-CoA ACP transacylase"/>
    <property type="match status" value="1"/>
</dbReference>
<dbReference type="PANTHER" id="PTHR43775:SF51">
    <property type="entry name" value="INACTIVE PHENOLPHTHIOCEROL SYNTHESIS POLYKETIDE SYNTHASE TYPE I PKS1-RELATED"/>
    <property type="match status" value="1"/>
</dbReference>
<organism evidence="5 6">
    <name type="scientific">Westerdykella ornata</name>
    <dbReference type="NCBI Taxonomy" id="318751"/>
    <lineage>
        <taxon>Eukaryota</taxon>
        <taxon>Fungi</taxon>
        <taxon>Dikarya</taxon>
        <taxon>Ascomycota</taxon>
        <taxon>Pezizomycotina</taxon>
        <taxon>Dothideomycetes</taxon>
        <taxon>Pleosporomycetidae</taxon>
        <taxon>Pleosporales</taxon>
        <taxon>Sporormiaceae</taxon>
        <taxon>Westerdykella</taxon>
    </lineage>
</organism>
<dbReference type="Gene3D" id="3.40.47.10">
    <property type="match status" value="1"/>
</dbReference>
<evidence type="ECO:0000256" key="2">
    <source>
        <dbReference type="ARBA" id="ARBA00022553"/>
    </source>
</evidence>
<accession>A0A6A6J683</accession>
<dbReference type="GeneID" id="54555324"/>
<dbReference type="AlphaFoldDB" id="A0A6A6J683"/>
<feature type="non-terminal residue" evidence="5">
    <location>
        <position position="752"/>
    </location>
</feature>
<dbReference type="InterPro" id="IPR014030">
    <property type="entry name" value="Ketoacyl_synth_N"/>
</dbReference>
<dbReference type="Pfam" id="PF00109">
    <property type="entry name" value="ketoacyl-synt"/>
    <property type="match status" value="1"/>
</dbReference>
<feature type="domain" description="Ketosynthase family 3 (KS3)" evidence="4">
    <location>
        <begin position="1"/>
        <end position="390"/>
    </location>
</feature>
<dbReference type="InterPro" id="IPR018201">
    <property type="entry name" value="Ketoacyl_synth_AS"/>
</dbReference>
<dbReference type="SUPFAM" id="SSF53901">
    <property type="entry name" value="Thiolase-like"/>
    <property type="match status" value="1"/>
</dbReference>